<accession>A0A914V4V6</accession>
<dbReference type="WBParaSite" id="PSAMB.scaffold1545size30218.g13731.t1">
    <property type="protein sequence ID" value="PSAMB.scaffold1545size30218.g13731.t1"/>
    <property type="gene ID" value="PSAMB.scaffold1545size30218.g13731"/>
</dbReference>
<dbReference type="InterPro" id="IPR030482">
    <property type="entry name" value="PDRG1"/>
</dbReference>
<keyword evidence="4" id="KW-1185">Reference proteome</keyword>
<evidence type="ECO:0000256" key="1">
    <source>
        <dbReference type="ARBA" id="ARBA00004496"/>
    </source>
</evidence>
<organism evidence="4 5">
    <name type="scientific">Plectus sambesii</name>
    <dbReference type="NCBI Taxonomy" id="2011161"/>
    <lineage>
        <taxon>Eukaryota</taxon>
        <taxon>Metazoa</taxon>
        <taxon>Ecdysozoa</taxon>
        <taxon>Nematoda</taxon>
        <taxon>Chromadorea</taxon>
        <taxon>Plectida</taxon>
        <taxon>Plectina</taxon>
        <taxon>Plectoidea</taxon>
        <taxon>Plectidae</taxon>
        <taxon>Plectus</taxon>
    </lineage>
</organism>
<dbReference type="GO" id="GO:0005737">
    <property type="term" value="C:cytoplasm"/>
    <property type="evidence" value="ECO:0007669"/>
    <property type="project" value="UniProtKB-SubCell"/>
</dbReference>
<reference evidence="5" key="1">
    <citation type="submission" date="2022-11" db="UniProtKB">
        <authorList>
            <consortium name="WormBaseParasite"/>
        </authorList>
    </citation>
    <scope>IDENTIFICATION</scope>
</reference>
<protein>
    <submittedName>
        <fullName evidence="5">P53 and DNA damage-regulated protein 1</fullName>
    </submittedName>
</protein>
<proteinExistence type="predicted"/>
<dbReference type="PANTHER" id="PTHR21162">
    <property type="entry name" value="P53 AND DNA DAMAGE-REGULATED PROTEIN"/>
    <property type="match status" value="1"/>
</dbReference>
<evidence type="ECO:0000313" key="4">
    <source>
        <dbReference type="Proteomes" id="UP000887566"/>
    </source>
</evidence>
<evidence type="ECO:0000256" key="3">
    <source>
        <dbReference type="ARBA" id="ARBA00023186"/>
    </source>
</evidence>
<sequence length="129" mass="14325">MSSNDSQKVIDYFAELERLGSEVLAGKNELVLLDKRKQKTREALRAIGASGANKSWMCIGKTFIKLPSTTVRTMLESDVNDINVAIEDTRQAVKNRVDALKHYEGLPDLTDTGFRLNALTSEDASILRP</sequence>
<evidence type="ECO:0000313" key="5">
    <source>
        <dbReference type="WBParaSite" id="PSAMB.scaffold1545size30218.g13731.t1"/>
    </source>
</evidence>
<evidence type="ECO:0000256" key="2">
    <source>
        <dbReference type="ARBA" id="ARBA00022490"/>
    </source>
</evidence>
<dbReference type="CDD" id="cd22860">
    <property type="entry name" value="PDRG1"/>
    <property type="match status" value="1"/>
</dbReference>
<dbReference type="AlphaFoldDB" id="A0A914V4V6"/>
<name>A0A914V4V6_9BILA</name>
<keyword evidence="2" id="KW-0963">Cytoplasm</keyword>
<comment type="subcellular location">
    <subcellularLocation>
        <location evidence="1">Cytoplasm</location>
    </subcellularLocation>
</comment>
<keyword evidence="3" id="KW-0143">Chaperone</keyword>
<dbReference type="PANTHER" id="PTHR21162:SF0">
    <property type="entry name" value="P53 AND DNA DAMAGE-REGULATED PROTEIN 1"/>
    <property type="match status" value="1"/>
</dbReference>
<dbReference type="Proteomes" id="UP000887566">
    <property type="component" value="Unplaced"/>
</dbReference>